<dbReference type="RefSeq" id="WP_144817033.1">
    <property type="nucleotide sequence ID" value="NZ_VLKP01000017.1"/>
</dbReference>
<dbReference type="EMBL" id="VLKP01000017">
    <property type="protein sequence ID" value="TWI06380.1"/>
    <property type="molecule type" value="Genomic_DNA"/>
</dbReference>
<evidence type="ECO:0000313" key="2">
    <source>
        <dbReference type="Proteomes" id="UP000316471"/>
    </source>
</evidence>
<reference evidence="1 2" key="1">
    <citation type="journal article" date="2015" name="Stand. Genomic Sci.">
        <title>Genomic Encyclopedia of Bacterial and Archaeal Type Strains, Phase III: the genomes of soil and plant-associated and newly described type strains.</title>
        <authorList>
            <person name="Whitman W.B."/>
            <person name="Woyke T."/>
            <person name="Klenk H.P."/>
            <person name="Zhou Y."/>
            <person name="Lilburn T.G."/>
            <person name="Beck B.J."/>
            <person name="De Vos P."/>
            <person name="Vandamme P."/>
            <person name="Eisen J.A."/>
            <person name="Garrity G."/>
            <person name="Hugenholtz P."/>
            <person name="Kyrpides N.C."/>
        </authorList>
    </citation>
    <scope>NUCLEOTIDE SEQUENCE [LARGE SCALE GENOMIC DNA]</scope>
    <source>
        <strain evidence="1 2">CGMCC 1.10136</strain>
    </source>
</reference>
<accession>A0A562LFJ6</accession>
<dbReference type="OrthoDB" id="5982172at2"/>
<gene>
    <name evidence="1" type="ORF">IP93_03000</name>
</gene>
<proteinExistence type="predicted"/>
<evidence type="ECO:0000313" key="1">
    <source>
        <dbReference type="EMBL" id="TWI06380.1"/>
    </source>
</evidence>
<name>A0A562LFJ6_9GAMM</name>
<organism evidence="1 2">
    <name type="scientific">Aerolutibacter ruishenii</name>
    <dbReference type="NCBI Taxonomy" id="686800"/>
    <lineage>
        <taxon>Bacteria</taxon>
        <taxon>Pseudomonadati</taxon>
        <taxon>Pseudomonadota</taxon>
        <taxon>Gammaproteobacteria</taxon>
        <taxon>Lysobacterales</taxon>
        <taxon>Lysobacteraceae</taxon>
        <taxon>Aerolutibacter</taxon>
    </lineage>
</organism>
<protein>
    <submittedName>
        <fullName evidence="1">Uncharacterized protein</fullName>
    </submittedName>
</protein>
<keyword evidence="2" id="KW-1185">Reference proteome</keyword>
<dbReference type="Proteomes" id="UP000316471">
    <property type="component" value="Unassembled WGS sequence"/>
</dbReference>
<sequence length="257" mass="29174">MAPTPPATIDDLGLPAALYLGALMESWARRTRIAPTRRMTLAVMGQLRELGLIEVPWPEPRWDASPDARETPIEGLQWRFAWRAYEPDALAPALRDYLESVPRDDFAIALRLKLWRELAVAEGERYFEAQLTKHQFDASWAQDLAFVHRECGLELSAAQWRYCVWAATRQGASVAQQQRLPDPARVREVIFTELRRRVGPVASGQWTNTSFLPFNARPENALSMLFAEHLTTLGELFWALVPNELALLAPARTQRAS</sequence>
<comment type="caution">
    <text evidence="1">The sequence shown here is derived from an EMBL/GenBank/DDBJ whole genome shotgun (WGS) entry which is preliminary data.</text>
</comment>
<dbReference type="AlphaFoldDB" id="A0A562LFJ6"/>